<dbReference type="InterPro" id="IPR013783">
    <property type="entry name" value="Ig-like_fold"/>
</dbReference>
<keyword evidence="1" id="KW-1133">Transmembrane helix</keyword>
<feature type="domain" description="IPTL-CTERM protein sorting" evidence="4">
    <location>
        <begin position="369"/>
        <end position="393"/>
    </location>
</feature>
<proteinExistence type="predicted"/>
<keyword evidence="6" id="KW-1185">Reference proteome</keyword>
<dbReference type="InterPro" id="IPR008979">
    <property type="entry name" value="Galactose-bd-like_sf"/>
</dbReference>
<feature type="signal peptide" evidence="2">
    <location>
        <begin position="1"/>
        <end position="25"/>
    </location>
</feature>
<dbReference type="InterPro" id="IPR047589">
    <property type="entry name" value="DUF11_rpt"/>
</dbReference>
<dbReference type="AlphaFoldDB" id="A0AAW4XVS9"/>
<dbReference type="Gene3D" id="2.60.120.260">
    <property type="entry name" value="Galactose-binding domain-like"/>
    <property type="match status" value="1"/>
</dbReference>
<keyword evidence="1" id="KW-0812">Transmembrane</keyword>
<accession>A0AAW4XVS9</accession>
<reference evidence="5 6" key="1">
    <citation type="submission" date="2021-11" db="EMBL/GenBank/DDBJ databases">
        <title>Genome sequence.</title>
        <authorList>
            <person name="Sun Q."/>
        </authorList>
    </citation>
    <scope>NUCLEOTIDE SEQUENCE [LARGE SCALE GENOMIC DNA]</scope>
    <source>
        <strain evidence="5 6">KCTC 12005</strain>
    </source>
</reference>
<dbReference type="EMBL" id="JAJNCT010000009">
    <property type="protein sequence ID" value="MCD2165527.1"/>
    <property type="molecule type" value="Genomic_DNA"/>
</dbReference>
<evidence type="ECO:0000256" key="1">
    <source>
        <dbReference type="SAM" id="Phobius"/>
    </source>
</evidence>
<dbReference type="Proteomes" id="UP001199260">
    <property type="component" value="Unassembled WGS sequence"/>
</dbReference>
<gene>
    <name evidence="5" type="ORF">LPW39_10300</name>
</gene>
<comment type="caution">
    <text evidence="5">The sequence shown here is derived from an EMBL/GenBank/DDBJ whole genome shotgun (WGS) entry which is preliminary data.</text>
</comment>
<keyword evidence="1" id="KW-0472">Membrane</keyword>
<feature type="transmembrane region" description="Helical" evidence="1">
    <location>
        <begin position="374"/>
        <end position="391"/>
    </location>
</feature>
<dbReference type="InterPro" id="IPR051172">
    <property type="entry name" value="Chlamydia_OmcB"/>
</dbReference>
<dbReference type="InterPro" id="IPR026442">
    <property type="entry name" value="IPTL_CTERM"/>
</dbReference>
<dbReference type="RefSeq" id="WP_230774239.1">
    <property type="nucleotide sequence ID" value="NZ_JAJNCT010000009.1"/>
</dbReference>
<dbReference type="PANTHER" id="PTHR34819">
    <property type="entry name" value="LARGE CYSTEINE-RICH PERIPLASMIC PROTEIN OMCB"/>
    <property type="match status" value="1"/>
</dbReference>
<feature type="domain" description="DUF11" evidence="3">
    <location>
        <begin position="230"/>
        <end position="341"/>
    </location>
</feature>
<name>A0AAW4XVS9_9BURK</name>
<dbReference type="Pfam" id="PF18203">
    <property type="entry name" value="IPTL-CTERM"/>
    <property type="match status" value="1"/>
</dbReference>
<feature type="chain" id="PRO_5043969281" evidence="2">
    <location>
        <begin position="26"/>
        <end position="397"/>
    </location>
</feature>
<evidence type="ECO:0000256" key="2">
    <source>
        <dbReference type="SAM" id="SignalP"/>
    </source>
</evidence>
<dbReference type="SUPFAM" id="SSF49785">
    <property type="entry name" value="Galactose-binding domain-like"/>
    <property type="match status" value="1"/>
</dbReference>
<sequence length="397" mass="40719">MIQLPHVRQCMAAALLAIGAMGAQAATVLPVSCSTDPNIFNTGYNPILRGTLPDGTVDTAWDVSAPIDSGNAALPPNGPLPTAFQDAFTGNLAPDAWSPSPFSNAQWISSRNQADTVTGDWFYRLRFELDASISPSGFQLAIDFLADNSAATVWVNGIALESSPSEDPYSLEGYRFANRTQMRLGAPNVIWRPAGQTNEIIVQVKSNPDLEGFLAQVSSTALCPANTPQIMLTKAASQPSAAPGQAVNYTIAVDNGGTASASGTVVSDPLPNGLRNASWTCTASGTPGTACGAASGTSALNDTIANLPAGGRVTYTVNAMVAPGPVEDIVNTASASPPADSDAICAPSGAAPPCIATATVTRSEVIKPASIPTLSVWGIGLLALAVTVGIGRRLRAR</sequence>
<dbReference type="Gene3D" id="2.60.40.10">
    <property type="entry name" value="Immunoglobulins"/>
    <property type="match status" value="1"/>
</dbReference>
<evidence type="ECO:0000259" key="4">
    <source>
        <dbReference type="Pfam" id="PF18203"/>
    </source>
</evidence>
<evidence type="ECO:0000313" key="5">
    <source>
        <dbReference type="EMBL" id="MCD2165527.1"/>
    </source>
</evidence>
<protein>
    <submittedName>
        <fullName evidence="5">DUF11 domain-containing protein</fullName>
    </submittedName>
</protein>
<dbReference type="Pfam" id="PF01345">
    <property type="entry name" value="DUF11"/>
    <property type="match status" value="1"/>
</dbReference>
<keyword evidence="2" id="KW-0732">Signal</keyword>
<evidence type="ECO:0000259" key="3">
    <source>
        <dbReference type="Pfam" id="PF01345"/>
    </source>
</evidence>
<dbReference type="InterPro" id="IPR001434">
    <property type="entry name" value="OmcB-like_DUF11"/>
</dbReference>
<evidence type="ECO:0000313" key="6">
    <source>
        <dbReference type="Proteomes" id="UP001199260"/>
    </source>
</evidence>
<dbReference type="NCBIfam" id="TIGR01451">
    <property type="entry name" value="B_ant_repeat"/>
    <property type="match status" value="1"/>
</dbReference>
<organism evidence="5 6">
    <name type="scientific">Comamonas koreensis</name>
    <dbReference type="NCBI Taxonomy" id="160825"/>
    <lineage>
        <taxon>Bacteria</taxon>
        <taxon>Pseudomonadati</taxon>
        <taxon>Pseudomonadota</taxon>
        <taxon>Betaproteobacteria</taxon>
        <taxon>Burkholderiales</taxon>
        <taxon>Comamonadaceae</taxon>
        <taxon>Comamonas</taxon>
    </lineage>
</organism>